<dbReference type="PANTHER" id="PTHR40448:SF1">
    <property type="entry name" value="TWO-COMPONENT SENSOR HISTIDINE KINASE"/>
    <property type="match status" value="1"/>
</dbReference>
<evidence type="ECO:0000313" key="4">
    <source>
        <dbReference type="Proteomes" id="UP000261079"/>
    </source>
</evidence>
<name>A0A3E2V1W9_9FIRM</name>
<feature type="transmembrane region" description="Helical" evidence="1">
    <location>
        <begin position="192"/>
        <end position="215"/>
    </location>
</feature>
<keyword evidence="1" id="KW-0472">Membrane</keyword>
<protein>
    <submittedName>
        <fullName evidence="3">GHKL domain-containing protein</fullName>
    </submittedName>
</protein>
<dbReference type="EMBL" id="QVEZ01000008">
    <property type="protein sequence ID" value="RGC04515.1"/>
    <property type="molecule type" value="Genomic_DNA"/>
</dbReference>
<dbReference type="GO" id="GO:0042802">
    <property type="term" value="F:identical protein binding"/>
    <property type="evidence" value="ECO:0007669"/>
    <property type="project" value="TreeGrafter"/>
</dbReference>
<feature type="domain" description="Sensor histidine kinase NatK-like C-terminal" evidence="2">
    <location>
        <begin position="335"/>
        <end position="434"/>
    </location>
</feature>
<dbReference type="AlphaFoldDB" id="A0A3E2V1W9"/>
<feature type="transmembrane region" description="Helical" evidence="1">
    <location>
        <begin position="6"/>
        <end position="25"/>
    </location>
</feature>
<gene>
    <name evidence="3" type="ORF">DW905_10915</name>
</gene>
<accession>A0A3E2V1W9</accession>
<dbReference type="SUPFAM" id="SSF55874">
    <property type="entry name" value="ATPase domain of HSP90 chaperone/DNA topoisomerase II/histidine kinase"/>
    <property type="match status" value="1"/>
</dbReference>
<proteinExistence type="predicted"/>
<dbReference type="RefSeq" id="WP_117477110.1">
    <property type="nucleotide sequence ID" value="NZ_QVEZ01000008.1"/>
</dbReference>
<evidence type="ECO:0000313" key="3">
    <source>
        <dbReference type="EMBL" id="RGC04515.1"/>
    </source>
</evidence>
<feature type="transmembrane region" description="Helical" evidence="1">
    <location>
        <begin position="61"/>
        <end position="79"/>
    </location>
</feature>
<dbReference type="Gene3D" id="3.30.565.10">
    <property type="entry name" value="Histidine kinase-like ATPase, C-terminal domain"/>
    <property type="match status" value="1"/>
</dbReference>
<dbReference type="PANTHER" id="PTHR40448">
    <property type="entry name" value="TWO-COMPONENT SENSOR HISTIDINE KINASE"/>
    <property type="match status" value="1"/>
</dbReference>
<keyword evidence="1" id="KW-1133">Transmembrane helix</keyword>
<keyword evidence="1" id="KW-0812">Transmembrane</keyword>
<evidence type="ECO:0000256" key="1">
    <source>
        <dbReference type="SAM" id="Phobius"/>
    </source>
</evidence>
<comment type="caution">
    <text evidence="3">The sequence shown here is derived from an EMBL/GenBank/DDBJ whole genome shotgun (WGS) entry which is preliminary data.</text>
</comment>
<feature type="transmembrane region" description="Helical" evidence="1">
    <location>
        <begin position="32"/>
        <end position="55"/>
    </location>
</feature>
<evidence type="ECO:0000259" key="2">
    <source>
        <dbReference type="Pfam" id="PF14501"/>
    </source>
</evidence>
<organism evidence="3 4">
    <name type="scientific">Faecalibacterium prausnitzii</name>
    <dbReference type="NCBI Taxonomy" id="853"/>
    <lineage>
        <taxon>Bacteria</taxon>
        <taxon>Bacillati</taxon>
        <taxon>Bacillota</taxon>
        <taxon>Clostridia</taxon>
        <taxon>Eubacteriales</taxon>
        <taxon>Oscillospiraceae</taxon>
        <taxon>Faecalibacterium</taxon>
    </lineage>
</organism>
<sequence length="440" mass="50411">MDTLVSLAYTIIDSICICLFLDAFASHRWKGYRFFIGVILQTILMFSFVEFSVIILNRNQIAKVLLIILSCFITTRILYKNISNILLCFLVIAEYLLTYSLSFAIGLLATFICGVDVQVFQSDRILVLIYSIIYYSSEFFLFVLFRKVMIQHMSNKSTDHVHNSQLILYFLFPCASFVMLMILLYVTSGHDINKIISAGCCILISISDIAILFLLERMECTALEREQLLTLNQQIQLQSKSMASASELYSAQRKKVHDFRAHLNVLSRLMKSQDYAAAEEYLEKITEQQTDRLFLVNTHHAILDALFNTKAAEATRKKINIDFEVNDLSKLPFDASDMVVLLSNLLDNAIEACQQYEKEDKTIHVTAITQQAFFISIRNTSKPVVILNDSIPTTKPEPQLHGFGLVNIHLILEKYHGEHTMFYENGWFQFTADIPFTPIS</sequence>
<dbReference type="Pfam" id="PF14501">
    <property type="entry name" value="HATPase_c_5"/>
    <property type="match status" value="1"/>
</dbReference>
<dbReference type="InterPro" id="IPR032834">
    <property type="entry name" value="NatK-like_C"/>
</dbReference>
<feature type="transmembrane region" description="Helical" evidence="1">
    <location>
        <begin position="86"/>
        <end position="112"/>
    </location>
</feature>
<dbReference type="Proteomes" id="UP000261079">
    <property type="component" value="Unassembled WGS sequence"/>
</dbReference>
<feature type="transmembrane region" description="Helical" evidence="1">
    <location>
        <begin position="124"/>
        <end position="145"/>
    </location>
</feature>
<dbReference type="InterPro" id="IPR036890">
    <property type="entry name" value="HATPase_C_sf"/>
</dbReference>
<feature type="transmembrane region" description="Helical" evidence="1">
    <location>
        <begin position="166"/>
        <end position="186"/>
    </location>
</feature>
<dbReference type="CDD" id="cd16935">
    <property type="entry name" value="HATPase_AgrC-ComD-like"/>
    <property type="match status" value="1"/>
</dbReference>
<reference evidence="3 4" key="1">
    <citation type="submission" date="2018-08" db="EMBL/GenBank/DDBJ databases">
        <title>A genome reference for cultivated species of the human gut microbiota.</title>
        <authorList>
            <person name="Zou Y."/>
            <person name="Xue W."/>
            <person name="Luo G."/>
        </authorList>
    </citation>
    <scope>NUCLEOTIDE SEQUENCE [LARGE SCALE GENOMIC DNA]</scope>
    <source>
        <strain evidence="3 4">AM42-11AC</strain>
    </source>
</reference>